<evidence type="ECO:0000256" key="2">
    <source>
        <dbReference type="ARBA" id="ARBA00022573"/>
    </source>
</evidence>
<evidence type="ECO:0000313" key="5">
    <source>
        <dbReference type="Proteomes" id="UP000185911"/>
    </source>
</evidence>
<organism evidence="4 5">
    <name type="scientific">Rhodoferax antarcticus ANT.BR</name>
    <dbReference type="NCBI Taxonomy" id="1111071"/>
    <lineage>
        <taxon>Bacteria</taxon>
        <taxon>Pseudomonadati</taxon>
        <taxon>Pseudomonadota</taxon>
        <taxon>Betaproteobacteria</taxon>
        <taxon>Burkholderiales</taxon>
        <taxon>Comamonadaceae</taxon>
        <taxon>Rhodoferax</taxon>
    </lineage>
</organism>
<dbReference type="PANTHER" id="PTHR36925">
    <property type="entry name" value="COBALT-PRECORRIN-6A REDUCTASE"/>
    <property type="match status" value="1"/>
</dbReference>
<gene>
    <name evidence="4" type="ORF">BLL52_1522</name>
</gene>
<comment type="pathway">
    <text evidence="1">Cofactor biosynthesis; adenosylcobalamin biosynthesis.</text>
</comment>
<evidence type="ECO:0000256" key="1">
    <source>
        <dbReference type="ARBA" id="ARBA00004953"/>
    </source>
</evidence>
<dbReference type="EC" id="1.3.1.54" evidence="4"/>
<dbReference type="STRING" id="81479.RA876_02060"/>
<comment type="caution">
    <text evidence="4">The sequence shown here is derived from an EMBL/GenBank/DDBJ whole genome shotgun (WGS) entry which is preliminary data.</text>
</comment>
<keyword evidence="3 4" id="KW-0560">Oxidoreductase</keyword>
<proteinExistence type="predicted"/>
<name>A0A1Q8YGW9_9BURK</name>
<dbReference type="GO" id="GO:0009236">
    <property type="term" value="P:cobalamin biosynthetic process"/>
    <property type="evidence" value="ECO:0007669"/>
    <property type="project" value="UniProtKB-UniPathway"/>
</dbReference>
<dbReference type="NCBIfam" id="NF005968">
    <property type="entry name" value="PRK08057.1-2"/>
    <property type="match status" value="1"/>
</dbReference>
<dbReference type="EMBL" id="MSYM01000009">
    <property type="protein sequence ID" value="OLP07235.1"/>
    <property type="molecule type" value="Genomic_DNA"/>
</dbReference>
<evidence type="ECO:0000313" key="4">
    <source>
        <dbReference type="EMBL" id="OLP07235.1"/>
    </source>
</evidence>
<evidence type="ECO:0000256" key="3">
    <source>
        <dbReference type="ARBA" id="ARBA00023002"/>
    </source>
</evidence>
<dbReference type="UniPathway" id="UPA00148"/>
<dbReference type="Pfam" id="PF02571">
    <property type="entry name" value="CbiJ"/>
    <property type="match status" value="1"/>
</dbReference>
<dbReference type="InterPro" id="IPR003723">
    <property type="entry name" value="Precorrin-6x_reduct"/>
</dbReference>
<dbReference type="GO" id="GO:0016994">
    <property type="term" value="F:precorrin-6A reductase activity"/>
    <property type="evidence" value="ECO:0007669"/>
    <property type="project" value="UniProtKB-EC"/>
</dbReference>
<keyword evidence="2" id="KW-0169">Cobalamin biosynthesis</keyword>
<dbReference type="NCBIfam" id="TIGR00715">
    <property type="entry name" value="precor6x_red"/>
    <property type="match status" value="1"/>
</dbReference>
<dbReference type="PANTHER" id="PTHR36925:SF1">
    <property type="entry name" value="COBALT-PRECORRIN-6A REDUCTASE"/>
    <property type="match status" value="1"/>
</dbReference>
<protein>
    <submittedName>
        <fullName evidence="4">Precorrin-6x reductase</fullName>
        <ecNumber evidence="4">1.3.1.54</ecNumber>
    </submittedName>
</protein>
<dbReference type="Proteomes" id="UP000185911">
    <property type="component" value="Unassembled WGS sequence"/>
</dbReference>
<keyword evidence="5" id="KW-1185">Reference proteome</keyword>
<dbReference type="PROSITE" id="PS51014">
    <property type="entry name" value="COBK_CBIJ"/>
    <property type="match status" value="1"/>
</dbReference>
<accession>A0A1Q8YGW9</accession>
<sequence>MIESHGSAIARVLVLGGTTEASQLAAALAAAQIDAIFSYAGRTDSPLAQPLPTRVGGFGGVEGLCTWLAQQRITHVVDATHPFAAQMSCNAVAACATTGTPLLALERPAWQAQPGDRWQLVLDMVGAARALPEAPARIFLAIGRQHVAPFLDSTNHWFLLRLVDACVALPAQRGHIVLARGPFNEAADTALLRAHRITHVVAKNSGGSGAEAKLRAARALGLRVILIQRPSIPPRPSVSHVDAVLRWLAGAHDDAAANAERGV</sequence>
<dbReference type="AlphaFoldDB" id="A0A1Q8YGW9"/>
<reference evidence="4 5" key="1">
    <citation type="submission" date="2017-01" db="EMBL/GenBank/DDBJ databases">
        <title>Genome sequence of Rhodoferax antarcticus ANT.BR, a psychrophilic purple nonsulfur bacterium from an Antarctic microbial mat.</title>
        <authorList>
            <person name="Baker J."/>
            <person name="Riester C."/>
            <person name="Skinner B."/>
            <person name="Newell A."/>
            <person name="Swingley W."/>
            <person name="Madigan M."/>
            <person name="Jung D."/>
            <person name="Asao M."/>
            <person name="Chen M."/>
            <person name="Loughlin P."/>
            <person name="Pan H."/>
            <person name="Lin S."/>
            <person name="Li N."/>
            <person name="Shaw J."/>
            <person name="Prado M."/>
            <person name="Sherman C."/>
            <person name="Li X."/>
            <person name="Tang J."/>
            <person name="Blankenship R."/>
            <person name="Zhao T."/>
            <person name="Touchman J."/>
            <person name="Sattley M."/>
        </authorList>
    </citation>
    <scope>NUCLEOTIDE SEQUENCE [LARGE SCALE GENOMIC DNA]</scope>
    <source>
        <strain evidence="4 5">ANT.BR</strain>
    </source>
</reference>